<dbReference type="GO" id="GO:0000976">
    <property type="term" value="F:transcription cis-regulatory region binding"/>
    <property type="evidence" value="ECO:0007669"/>
    <property type="project" value="TreeGrafter"/>
</dbReference>
<reference evidence="4 5" key="1">
    <citation type="submission" date="2020-07" db="EMBL/GenBank/DDBJ databases">
        <title>Genomic Encyclopedia of Type Strains, Phase IV (KMG-IV): sequencing the most valuable type-strain genomes for metagenomic binning, comparative biology and taxonomic classification.</title>
        <authorList>
            <person name="Goeker M."/>
        </authorList>
    </citation>
    <scope>NUCLEOTIDE SEQUENCE [LARGE SCALE GENOMIC DNA]</scope>
    <source>
        <strain evidence="4 5">DSM 45533</strain>
    </source>
</reference>
<dbReference type="InterPro" id="IPR001647">
    <property type="entry name" value="HTH_TetR"/>
</dbReference>
<dbReference type="InterPro" id="IPR009057">
    <property type="entry name" value="Homeodomain-like_sf"/>
</dbReference>
<name>A0A7W0CDM6_9ACTN</name>
<dbReference type="AlphaFoldDB" id="A0A7W0CDM6"/>
<comment type="caution">
    <text evidence="4">The sequence shown here is derived from an EMBL/GenBank/DDBJ whole genome shotgun (WGS) entry which is preliminary data.</text>
</comment>
<feature type="DNA-binding region" description="H-T-H motif" evidence="2">
    <location>
        <begin position="40"/>
        <end position="59"/>
    </location>
</feature>
<accession>A0A7W0CDM6</accession>
<protein>
    <submittedName>
        <fullName evidence="4">AcrR family transcriptional regulator</fullName>
    </submittedName>
</protein>
<dbReference type="InterPro" id="IPR050109">
    <property type="entry name" value="HTH-type_TetR-like_transc_reg"/>
</dbReference>
<dbReference type="PROSITE" id="PS50977">
    <property type="entry name" value="HTH_TETR_2"/>
    <property type="match status" value="1"/>
</dbReference>
<dbReference type="PANTHER" id="PTHR30055">
    <property type="entry name" value="HTH-TYPE TRANSCRIPTIONAL REGULATOR RUTR"/>
    <property type="match status" value="1"/>
</dbReference>
<dbReference type="PANTHER" id="PTHR30055:SF226">
    <property type="entry name" value="HTH-TYPE TRANSCRIPTIONAL REGULATOR PKSA"/>
    <property type="match status" value="1"/>
</dbReference>
<sequence length="231" mass="25367">MGTKKAGRPPVDAARQLERAHRILDAAAGLVLRWGYDKTTIEDVARAAEVAKGTIYLHWRTRDELFVALLRRERVAMLRAVRQADPQTLDDLVRHLALGVMRDPLMRASVLNDSQVLGKLTRHKRADTELVSGFLGYFETLAGLGVIRGDLHPGEHATVLGSVLHGFLTVSARLPEEFRLPDERVAELVGESVHRTLESGSPFGPEAVEATRAFLALAIDVAESKLKEALG</sequence>
<gene>
    <name evidence="4" type="ORF">HNR30_000577</name>
</gene>
<dbReference type="Pfam" id="PF00440">
    <property type="entry name" value="TetR_N"/>
    <property type="match status" value="1"/>
</dbReference>
<dbReference type="Gene3D" id="1.10.357.10">
    <property type="entry name" value="Tetracycline Repressor, domain 2"/>
    <property type="match status" value="1"/>
</dbReference>
<evidence type="ECO:0000259" key="3">
    <source>
        <dbReference type="PROSITE" id="PS50977"/>
    </source>
</evidence>
<dbReference type="GO" id="GO:0003700">
    <property type="term" value="F:DNA-binding transcription factor activity"/>
    <property type="evidence" value="ECO:0007669"/>
    <property type="project" value="TreeGrafter"/>
</dbReference>
<organism evidence="4 5">
    <name type="scientific">Nonomuraea soli</name>
    <dbReference type="NCBI Taxonomy" id="1032476"/>
    <lineage>
        <taxon>Bacteria</taxon>
        <taxon>Bacillati</taxon>
        <taxon>Actinomycetota</taxon>
        <taxon>Actinomycetes</taxon>
        <taxon>Streptosporangiales</taxon>
        <taxon>Streptosporangiaceae</taxon>
        <taxon>Nonomuraea</taxon>
    </lineage>
</organism>
<dbReference type="Proteomes" id="UP000530928">
    <property type="component" value="Unassembled WGS sequence"/>
</dbReference>
<dbReference type="PRINTS" id="PR00455">
    <property type="entry name" value="HTHTETR"/>
</dbReference>
<dbReference type="EMBL" id="JACDUR010000001">
    <property type="protein sequence ID" value="MBA2889242.1"/>
    <property type="molecule type" value="Genomic_DNA"/>
</dbReference>
<evidence type="ECO:0000256" key="1">
    <source>
        <dbReference type="ARBA" id="ARBA00023125"/>
    </source>
</evidence>
<keyword evidence="1 2" id="KW-0238">DNA-binding</keyword>
<feature type="domain" description="HTH tetR-type" evidence="3">
    <location>
        <begin position="17"/>
        <end position="77"/>
    </location>
</feature>
<keyword evidence="5" id="KW-1185">Reference proteome</keyword>
<dbReference type="SUPFAM" id="SSF46689">
    <property type="entry name" value="Homeodomain-like"/>
    <property type="match status" value="1"/>
</dbReference>
<evidence type="ECO:0000256" key="2">
    <source>
        <dbReference type="PROSITE-ProRule" id="PRU00335"/>
    </source>
</evidence>
<evidence type="ECO:0000313" key="5">
    <source>
        <dbReference type="Proteomes" id="UP000530928"/>
    </source>
</evidence>
<evidence type="ECO:0000313" key="4">
    <source>
        <dbReference type="EMBL" id="MBA2889242.1"/>
    </source>
</evidence>
<dbReference type="RefSeq" id="WP_220133149.1">
    <property type="nucleotide sequence ID" value="NZ_BAABAM010000001.1"/>
</dbReference>
<proteinExistence type="predicted"/>